<dbReference type="PROSITE" id="PS50893">
    <property type="entry name" value="ABC_TRANSPORTER_2"/>
    <property type="match status" value="2"/>
</dbReference>
<evidence type="ECO:0000256" key="2">
    <source>
        <dbReference type="ARBA" id="ARBA00005417"/>
    </source>
</evidence>
<dbReference type="PROSITE" id="PS00211">
    <property type="entry name" value="ABC_TRANSPORTER_1"/>
    <property type="match status" value="2"/>
</dbReference>
<feature type="domain" description="ABC transporter" evidence="8">
    <location>
        <begin position="353"/>
        <end position="602"/>
    </location>
</feature>
<evidence type="ECO:0000313" key="9">
    <source>
        <dbReference type="EMBL" id="MCP8937990.1"/>
    </source>
</evidence>
<evidence type="ECO:0000256" key="6">
    <source>
        <dbReference type="ARBA" id="ARBA00022840"/>
    </source>
</evidence>
<dbReference type="InterPro" id="IPR027417">
    <property type="entry name" value="P-loop_NTPase"/>
</dbReference>
<protein>
    <submittedName>
        <fullName evidence="9">ABC transporter ATP-binding protein</fullName>
    </submittedName>
</protein>
<keyword evidence="6 9" id="KW-0067">ATP-binding</keyword>
<evidence type="ECO:0000256" key="5">
    <source>
        <dbReference type="ARBA" id="ARBA00022741"/>
    </source>
</evidence>
<dbReference type="InterPro" id="IPR013563">
    <property type="entry name" value="Oligopep_ABC_C"/>
</dbReference>
<dbReference type="NCBIfam" id="NF008453">
    <property type="entry name" value="PRK11308.1"/>
    <property type="match status" value="2"/>
</dbReference>
<dbReference type="SUPFAM" id="SSF52540">
    <property type="entry name" value="P-loop containing nucleoside triphosphate hydrolases"/>
    <property type="match status" value="2"/>
</dbReference>
<dbReference type="SMART" id="SM00382">
    <property type="entry name" value="AAA"/>
    <property type="match status" value="2"/>
</dbReference>
<proteinExistence type="inferred from homology"/>
<dbReference type="Proteomes" id="UP001205890">
    <property type="component" value="Unassembled WGS sequence"/>
</dbReference>
<dbReference type="GO" id="GO:0005524">
    <property type="term" value="F:ATP binding"/>
    <property type="evidence" value="ECO:0007669"/>
    <property type="project" value="UniProtKB-KW"/>
</dbReference>
<evidence type="ECO:0000256" key="3">
    <source>
        <dbReference type="ARBA" id="ARBA00022448"/>
    </source>
</evidence>
<dbReference type="EMBL" id="JANCLU010000004">
    <property type="protein sequence ID" value="MCP8937990.1"/>
    <property type="molecule type" value="Genomic_DNA"/>
</dbReference>
<gene>
    <name evidence="9" type="ORF">NK718_05635</name>
</gene>
<feature type="domain" description="ABC transporter" evidence="8">
    <location>
        <begin position="5"/>
        <end position="255"/>
    </location>
</feature>
<dbReference type="CDD" id="cd03257">
    <property type="entry name" value="ABC_NikE_OppD_transporters"/>
    <property type="match status" value="2"/>
</dbReference>
<name>A0ABT1L914_9HYPH</name>
<dbReference type="RefSeq" id="WP_254739464.1">
    <property type="nucleotide sequence ID" value="NZ_JANCLU010000004.1"/>
</dbReference>
<dbReference type="InterPro" id="IPR003593">
    <property type="entry name" value="AAA+_ATPase"/>
</dbReference>
<comment type="similarity">
    <text evidence="2">Belongs to the ABC transporter superfamily.</text>
</comment>
<dbReference type="InterPro" id="IPR017871">
    <property type="entry name" value="ABC_transporter-like_CS"/>
</dbReference>
<dbReference type="Pfam" id="PF00005">
    <property type="entry name" value="ABC_tran"/>
    <property type="match status" value="2"/>
</dbReference>
<keyword evidence="7" id="KW-0472">Membrane</keyword>
<evidence type="ECO:0000313" key="10">
    <source>
        <dbReference type="Proteomes" id="UP001205890"/>
    </source>
</evidence>
<dbReference type="NCBIfam" id="TIGR01727">
    <property type="entry name" value="oligo_HPY"/>
    <property type="match status" value="2"/>
</dbReference>
<keyword evidence="10" id="KW-1185">Reference proteome</keyword>
<sequence length="674" mass="71412">MSDVLRMENVGIDYANRRTRMRIVDDVSLSIGPGEALGLVGESGCGKSTLALAALSYLPRGMRVSSGRVLFDGRDLATLDDAALRSLRGNRVAMVYQDPMSSLNPVVTIGRQLVEVPMLHGERSAAAARDRAIAMLAEVRLPDPERMMSRYPHELSGGQQQRVVIAMALMAEPALLILDEPTTGLDVTIEAAILDLVRELRRKFGTAILFISHNLGTVARICDRIGVLYAGRLVETGDIRAVFGAPAHPYTRGLLAALPRLEAGRGGARLTPVAGTLTAADRARVGCAFSPRCSHALPAACDAGPVPMLPADAEPGHVARCARLEAVRDSRPATPAAEATRGRDEDSPVLLDVRDLSMVYAIGGGLSGGPRAELRALSDVSLAADAGRTLAVVGESGSGKSTLAKLLSGLVTASEGQALFAGADLAALPVDERPADLKRRLQMVFQNPDSTLNPSHSIEHAVVRPLRLLRGLGRAQAKEAAARLLERVRLPADMLRRMPHQLSGGQRQRVALARAFAGDPQLVIADEPTSALDVSVQAAIVNLLAELQDASGIALLLISHDLALVRHMADRVAVLYLGRIVEYGPADLVFAPPWHPYTKALLAAAPRPDPDAPEPEVILGGVMPSPLDPPKGCVFASRCPRRIGPVCDTTPPPVRHPAPGLTVACHLEIADLPS</sequence>
<evidence type="ECO:0000256" key="1">
    <source>
        <dbReference type="ARBA" id="ARBA00004417"/>
    </source>
</evidence>
<organism evidence="9 10">
    <name type="scientific">Alsobacter ponti</name>
    <dbReference type="NCBI Taxonomy" id="2962936"/>
    <lineage>
        <taxon>Bacteria</taxon>
        <taxon>Pseudomonadati</taxon>
        <taxon>Pseudomonadota</taxon>
        <taxon>Alphaproteobacteria</taxon>
        <taxon>Hyphomicrobiales</taxon>
        <taxon>Alsobacteraceae</taxon>
        <taxon>Alsobacter</taxon>
    </lineage>
</organism>
<dbReference type="Gene3D" id="3.40.50.300">
    <property type="entry name" value="P-loop containing nucleotide triphosphate hydrolases"/>
    <property type="match status" value="2"/>
</dbReference>
<comment type="subcellular location">
    <subcellularLocation>
        <location evidence="1">Cell inner membrane</location>
        <topology evidence="1">Peripheral membrane protein</topology>
    </subcellularLocation>
</comment>
<evidence type="ECO:0000259" key="8">
    <source>
        <dbReference type="PROSITE" id="PS50893"/>
    </source>
</evidence>
<dbReference type="Pfam" id="PF08352">
    <property type="entry name" value="oligo_HPY"/>
    <property type="match status" value="2"/>
</dbReference>
<dbReference type="InterPro" id="IPR050388">
    <property type="entry name" value="ABC_Ni/Peptide_Import"/>
</dbReference>
<keyword evidence="5" id="KW-0547">Nucleotide-binding</keyword>
<evidence type="ECO:0000256" key="4">
    <source>
        <dbReference type="ARBA" id="ARBA00022475"/>
    </source>
</evidence>
<keyword evidence="4" id="KW-1003">Cell membrane</keyword>
<dbReference type="PANTHER" id="PTHR43297">
    <property type="entry name" value="OLIGOPEPTIDE TRANSPORT ATP-BINDING PROTEIN APPD"/>
    <property type="match status" value="1"/>
</dbReference>
<dbReference type="NCBIfam" id="NF007739">
    <property type="entry name" value="PRK10419.1"/>
    <property type="match status" value="2"/>
</dbReference>
<accession>A0ABT1L914</accession>
<evidence type="ECO:0000256" key="7">
    <source>
        <dbReference type="ARBA" id="ARBA00023136"/>
    </source>
</evidence>
<dbReference type="PANTHER" id="PTHR43297:SF2">
    <property type="entry name" value="DIPEPTIDE TRANSPORT ATP-BINDING PROTEIN DPPD"/>
    <property type="match status" value="1"/>
</dbReference>
<comment type="caution">
    <text evidence="9">The sequence shown here is derived from an EMBL/GenBank/DDBJ whole genome shotgun (WGS) entry which is preliminary data.</text>
</comment>
<dbReference type="InterPro" id="IPR003439">
    <property type="entry name" value="ABC_transporter-like_ATP-bd"/>
</dbReference>
<keyword evidence="3" id="KW-0813">Transport</keyword>
<reference evidence="9 10" key="1">
    <citation type="submission" date="2022-07" db="EMBL/GenBank/DDBJ databases">
        <authorList>
            <person name="Li W.-J."/>
            <person name="Deng Q.-Q."/>
        </authorList>
    </citation>
    <scope>NUCLEOTIDE SEQUENCE [LARGE SCALE GENOMIC DNA]</scope>
    <source>
        <strain evidence="9 10">SYSU M60028</strain>
    </source>
</reference>